<comment type="caution">
    <text evidence="2">The sequence shown here is derived from an EMBL/GenBank/DDBJ whole genome shotgun (WGS) entry which is preliminary data.</text>
</comment>
<evidence type="ECO:0000313" key="2">
    <source>
        <dbReference type="EMBL" id="ORZ31814.1"/>
    </source>
</evidence>
<evidence type="ECO:0000256" key="1">
    <source>
        <dbReference type="SAM" id="MobiDB-lite"/>
    </source>
</evidence>
<feature type="compositionally biased region" description="Pro residues" evidence="1">
    <location>
        <begin position="106"/>
        <end position="123"/>
    </location>
</feature>
<evidence type="ECO:0000313" key="3">
    <source>
        <dbReference type="Proteomes" id="UP000193411"/>
    </source>
</evidence>
<gene>
    <name evidence="2" type="ORF">BCR44DRAFT_1441695</name>
</gene>
<feature type="region of interest" description="Disordered" evidence="1">
    <location>
        <begin position="67"/>
        <end position="139"/>
    </location>
</feature>
<keyword evidence="3" id="KW-1185">Reference proteome</keyword>
<accession>A0A1Y2HCV5</accession>
<feature type="region of interest" description="Disordered" evidence="1">
    <location>
        <begin position="1"/>
        <end position="20"/>
    </location>
</feature>
<dbReference type="AlphaFoldDB" id="A0A1Y2HCV5"/>
<protein>
    <submittedName>
        <fullName evidence="2">Uncharacterized protein</fullName>
    </submittedName>
</protein>
<organism evidence="2 3">
    <name type="scientific">Catenaria anguillulae PL171</name>
    <dbReference type="NCBI Taxonomy" id="765915"/>
    <lineage>
        <taxon>Eukaryota</taxon>
        <taxon>Fungi</taxon>
        <taxon>Fungi incertae sedis</taxon>
        <taxon>Blastocladiomycota</taxon>
        <taxon>Blastocladiomycetes</taxon>
        <taxon>Blastocladiales</taxon>
        <taxon>Catenariaceae</taxon>
        <taxon>Catenaria</taxon>
    </lineage>
</organism>
<dbReference type="Proteomes" id="UP000193411">
    <property type="component" value="Unassembled WGS sequence"/>
</dbReference>
<proteinExistence type="predicted"/>
<name>A0A1Y2HCV5_9FUNG</name>
<reference evidence="2 3" key="1">
    <citation type="submission" date="2016-07" db="EMBL/GenBank/DDBJ databases">
        <title>Pervasive Adenine N6-methylation of Active Genes in Fungi.</title>
        <authorList>
            <consortium name="DOE Joint Genome Institute"/>
            <person name="Mondo S.J."/>
            <person name="Dannebaum R.O."/>
            <person name="Kuo R.C."/>
            <person name="Labutti K."/>
            <person name="Haridas S."/>
            <person name="Kuo A."/>
            <person name="Salamov A."/>
            <person name="Ahrendt S.R."/>
            <person name="Lipzen A."/>
            <person name="Sullivan W."/>
            <person name="Andreopoulos W.B."/>
            <person name="Clum A."/>
            <person name="Lindquist E."/>
            <person name="Daum C."/>
            <person name="Ramamoorthy G.K."/>
            <person name="Gryganskyi A."/>
            <person name="Culley D."/>
            <person name="Magnuson J.K."/>
            <person name="James T.Y."/>
            <person name="O'Malley M.A."/>
            <person name="Stajich J.E."/>
            <person name="Spatafora J.W."/>
            <person name="Visel A."/>
            <person name="Grigoriev I.V."/>
        </authorList>
    </citation>
    <scope>NUCLEOTIDE SEQUENCE [LARGE SCALE GENOMIC DNA]</scope>
    <source>
        <strain evidence="2 3">PL171</strain>
    </source>
</reference>
<dbReference type="EMBL" id="MCFL01000055">
    <property type="protein sequence ID" value="ORZ31814.1"/>
    <property type="molecule type" value="Genomic_DNA"/>
</dbReference>
<sequence>MTASNETQSINGQCVTRTQSRTPPLLIHQFSHRRNHVKLPQCCQPVRSASSCPSNLGETVIAFARTGSRSRSGVPLPCNSSTQPHVDHRTPAMSSAAAVRHTATRPPSPTVPPPRPFIRPPPNQQQQHNELSVILPHLM</sequence>